<comment type="caution">
    <text evidence="1">The sequence shown here is derived from an EMBL/GenBank/DDBJ whole genome shotgun (WGS) entry which is preliminary data.</text>
</comment>
<name>A0A7W7YL57_9BACT</name>
<accession>A0A7W7YL57</accession>
<dbReference type="AlphaFoldDB" id="A0A7W7YL57"/>
<dbReference type="EMBL" id="JACHIF010000004">
    <property type="protein sequence ID" value="MBB5038243.1"/>
    <property type="molecule type" value="Genomic_DNA"/>
</dbReference>
<organism evidence="1 2">
    <name type="scientific">Prosthecobacter dejongeii</name>
    <dbReference type="NCBI Taxonomy" id="48465"/>
    <lineage>
        <taxon>Bacteria</taxon>
        <taxon>Pseudomonadati</taxon>
        <taxon>Verrucomicrobiota</taxon>
        <taxon>Verrucomicrobiia</taxon>
        <taxon>Verrucomicrobiales</taxon>
        <taxon>Verrucomicrobiaceae</taxon>
        <taxon>Prosthecobacter</taxon>
    </lineage>
</organism>
<gene>
    <name evidence="1" type="ORF">HNQ64_002501</name>
</gene>
<dbReference type="Proteomes" id="UP000534294">
    <property type="component" value="Unassembled WGS sequence"/>
</dbReference>
<evidence type="ECO:0000313" key="2">
    <source>
        <dbReference type="Proteomes" id="UP000534294"/>
    </source>
</evidence>
<reference evidence="1 2" key="1">
    <citation type="submission" date="2020-08" db="EMBL/GenBank/DDBJ databases">
        <title>Genomic Encyclopedia of Type Strains, Phase IV (KMG-IV): sequencing the most valuable type-strain genomes for metagenomic binning, comparative biology and taxonomic classification.</title>
        <authorList>
            <person name="Goeker M."/>
        </authorList>
    </citation>
    <scope>NUCLEOTIDE SEQUENCE [LARGE SCALE GENOMIC DNA]</scope>
    <source>
        <strain evidence="1 2">DSM 12251</strain>
    </source>
</reference>
<evidence type="ECO:0000313" key="1">
    <source>
        <dbReference type="EMBL" id="MBB5038243.1"/>
    </source>
</evidence>
<dbReference type="RefSeq" id="WP_184208862.1">
    <property type="nucleotide sequence ID" value="NZ_JACHIF010000004.1"/>
</dbReference>
<protein>
    <submittedName>
        <fullName evidence="1">Uncharacterized protein</fullName>
    </submittedName>
</protein>
<sequence length="96" mass="10574">MNEELNQEVEDRVNREGGRLAKVISQALSDARDPAMNGQEANYASMKALLTVTAIYAVDLKVPDQTLEGTIADYTQQMANAMRVAHRLIMKGMPHG</sequence>
<proteinExistence type="predicted"/>
<keyword evidence="2" id="KW-1185">Reference proteome</keyword>